<comment type="caution">
    <text evidence="9">The sequence shown here is derived from an EMBL/GenBank/DDBJ whole genome shotgun (WGS) entry which is preliminary data.</text>
</comment>
<evidence type="ECO:0000256" key="1">
    <source>
        <dbReference type="ARBA" id="ARBA00001070"/>
    </source>
</evidence>
<dbReference type="InterPro" id="IPR023302">
    <property type="entry name" value="Pept_S9A_N"/>
</dbReference>
<feature type="domain" description="Peptidase S9A N-terminal" evidence="8">
    <location>
        <begin position="36"/>
        <end position="441"/>
    </location>
</feature>
<evidence type="ECO:0000259" key="8">
    <source>
        <dbReference type="Pfam" id="PF02897"/>
    </source>
</evidence>
<evidence type="ECO:0000256" key="2">
    <source>
        <dbReference type="ARBA" id="ARBA00011897"/>
    </source>
</evidence>
<gene>
    <name evidence="9" type="ORF">GEV02_12035</name>
</gene>
<dbReference type="InterPro" id="IPR001375">
    <property type="entry name" value="Peptidase_S9_cat"/>
</dbReference>
<dbReference type="EMBL" id="WHUG01000004">
    <property type="protein sequence ID" value="MQA38885.1"/>
    <property type="molecule type" value="Genomic_DNA"/>
</dbReference>
<protein>
    <recommendedName>
        <fullName evidence="2">prolyl oligopeptidase</fullName>
        <ecNumber evidence="2">3.4.21.26</ecNumber>
    </recommendedName>
</protein>
<feature type="chain" id="PRO_5025396433" description="prolyl oligopeptidase" evidence="6">
    <location>
        <begin position="25"/>
        <end position="720"/>
    </location>
</feature>
<accession>A0A6A7N1L4</accession>
<dbReference type="GO" id="GO:0004252">
    <property type="term" value="F:serine-type endopeptidase activity"/>
    <property type="evidence" value="ECO:0007669"/>
    <property type="project" value="UniProtKB-EC"/>
</dbReference>
<dbReference type="GO" id="GO:0005829">
    <property type="term" value="C:cytosol"/>
    <property type="evidence" value="ECO:0007669"/>
    <property type="project" value="TreeGrafter"/>
</dbReference>
<keyword evidence="10" id="KW-1185">Reference proteome</keyword>
<dbReference type="InterPro" id="IPR029058">
    <property type="entry name" value="AB_hydrolase_fold"/>
</dbReference>
<evidence type="ECO:0000256" key="6">
    <source>
        <dbReference type="SAM" id="SignalP"/>
    </source>
</evidence>
<feature type="signal peptide" evidence="6">
    <location>
        <begin position="1"/>
        <end position="24"/>
    </location>
</feature>
<evidence type="ECO:0000259" key="7">
    <source>
        <dbReference type="Pfam" id="PF00326"/>
    </source>
</evidence>
<dbReference type="InterPro" id="IPR002470">
    <property type="entry name" value="Peptidase_S9A"/>
</dbReference>
<dbReference type="Gene3D" id="2.130.10.120">
    <property type="entry name" value="Prolyl oligopeptidase, N-terminal domain"/>
    <property type="match status" value="1"/>
</dbReference>
<feature type="domain" description="Peptidase S9 prolyl oligopeptidase catalytic" evidence="7">
    <location>
        <begin position="510"/>
        <end position="718"/>
    </location>
</feature>
<reference evidence="9 10" key="1">
    <citation type="submission" date="2019-10" db="EMBL/GenBank/DDBJ databases">
        <title>Two novel species isolated from a subtropical stream in China.</title>
        <authorList>
            <person name="Lu H."/>
        </authorList>
    </citation>
    <scope>NUCLEOTIDE SEQUENCE [LARGE SCALE GENOMIC DNA]</scope>
    <source>
        <strain evidence="9 10">FT29W</strain>
    </source>
</reference>
<dbReference type="GO" id="GO:0070012">
    <property type="term" value="F:oligopeptidase activity"/>
    <property type="evidence" value="ECO:0007669"/>
    <property type="project" value="TreeGrafter"/>
</dbReference>
<dbReference type="Gene3D" id="3.40.50.1820">
    <property type="entry name" value="alpha/beta hydrolase"/>
    <property type="match status" value="1"/>
</dbReference>
<dbReference type="SUPFAM" id="SSF50993">
    <property type="entry name" value="Peptidase/esterase 'gauge' domain"/>
    <property type="match status" value="1"/>
</dbReference>
<dbReference type="PRINTS" id="PR00862">
    <property type="entry name" value="PROLIGOPTASE"/>
</dbReference>
<comment type="catalytic activity">
    <reaction evidence="1">
        <text>Hydrolysis of Pro-|-Xaa &gt;&gt; Ala-|-Xaa in oligopeptides.</text>
        <dbReference type="EC" id="3.4.21.26"/>
    </reaction>
</comment>
<keyword evidence="6" id="KW-0732">Signal</keyword>
<dbReference type="Pfam" id="PF02897">
    <property type="entry name" value="Peptidase_S9_N"/>
    <property type="match status" value="1"/>
</dbReference>
<dbReference type="AlphaFoldDB" id="A0A6A7N1L4"/>
<dbReference type="PANTHER" id="PTHR42881">
    <property type="entry name" value="PROLYL ENDOPEPTIDASE"/>
    <property type="match status" value="1"/>
</dbReference>
<dbReference type="Proteomes" id="UP000440498">
    <property type="component" value="Unassembled WGS sequence"/>
</dbReference>
<dbReference type="EC" id="3.4.21.26" evidence="2"/>
<dbReference type="Pfam" id="PF00326">
    <property type="entry name" value="Peptidase_S9"/>
    <property type="match status" value="1"/>
</dbReference>
<name>A0A6A7N1L4_9BURK</name>
<evidence type="ECO:0000256" key="4">
    <source>
        <dbReference type="ARBA" id="ARBA00022801"/>
    </source>
</evidence>
<dbReference type="RefSeq" id="WP_152838216.1">
    <property type="nucleotide sequence ID" value="NZ_WHUG01000004.1"/>
</dbReference>
<dbReference type="SUPFAM" id="SSF53474">
    <property type="entry name" value="alpha/beta-Hydrolases"/>
    <property type="match status" value="1"/>
</dbReference>
<evidence type="ECO:0000256" key="3">
    <source>
        <dbReference type="ARBA" id="ARBA00022670"/>
    </source>
</evidence>
<dbReference type="InterPro" id="IPR051167">
    <property type="entry name" value="Prolyl_oligopep/macrocyclase"/>
</dbReference>
<keyword evidence="4" id="KW-0378">Hydrolase</keyword>
<organism evidence="9 10">
    <name type="scientific">Rugamonas aquatica</name>
    <dbReference type="NCBI Taxonomy" id="2743357"/>
    <lineage>
        <taxon>Bacteria</taxon>
        <taxon>Pseudomonadati</taxon>
        <taxon>Pseudomonadota</taxon>
        <taxon>Betaproteobacteria</taxon>
        <taxon>Burkholderiales</taxon>
        <taxon>Oxalobacteraceae</taxon>
        <taxon>Telluria group</taxon>
        <taxon>Rugamonas</taxon>
    </lineage>
</organism>
<dbReference type="PANTHER" id="PTHR42881:SF2">
    <property type="entry name" value="PROLYL ENDOPEPTIDASE"/>
    <property type="match status" value="1"/>
</dbReference>
<keyword evidence="3" id="KW-0645">Protease</keyword>
<sequence>MSNRISRRHWLAVFLAGSTAPVWALNATAKPAADGPPAAPVEPVADNYFGTEVVDPYRWMEARPRSERWDVWLKGQGDYARRQLDRLPPRASMLRRIEHYTSDLDQLAMATPAGGKLFLLMRPAGANSIQLFVRDTPDSPRRLLLDPSAGAAAGAPTRALDWHIPSPTGRHVAYGLSEGGSERSTLYICDVANGKSTEITRVISRGAGWSADGSGFFSYRLRADAVPGAPDFGMGGACWLHRLGTDPSSDQKVFSSGEGPDFETMEDDAPFVDGAPGSSWVLGRHLLNGNDLAQLYIARADDLLAGRPQWRKLAGRSAGVQMALLHGDSVYILAHGRSDKGEVVKVDAASGDFNSGKVVLPASAQVIDFMAAARDGVYVHDITEGLGGLRRIDYQDRVERVQLSRTGAVWSIATAVDEDGAWFHMDELTWPAESFHVDAARLAARQVVLVRAPSFKTNDFVTTRLHAPARDGASIALEILHRKSTRLNGRNPLLLIAYGAYGTIMDPGFQPAKLAFLDAGGVLVYAHVRGGGEQGEDWHRAGMKATKPNSWRDVIDSAEHLVKLRWTGKGHMALWGTSAGGIVAGRAITERPELFSAVIGEVGVFNTLRFELTSNGPGNDAEFGTVKKEDEFKALLAMDSYHAVRDGVRYPAALIITGANDLRVEPWVPGKFAARLQAASTSGKQVLLRVDYDAGHFSNSRKAANALSADILSFVLAHTI</sequence>
<proteinExistence type="predicted"/>
<evidence type="ECO:0000313" key="9">
    <source>
        <dbReference type="EMBL" id="MQA38885.1"/>
    </source>
</evidence>
<keyword evidence="5" id="KW-0720">Serine protease</keyword>
<evidence type="ECO:0000256" key="5">
    <source>
        <dbReference type="ARBA" id="ARBA00022825"/>
    </source>
</evidence>
<dbReference type="GO" id="GO:0006508">
    <property type="term" value="P:proteolysis"/>
    <property type="evidence" value="ECO:0007669"/>
    <property type="project" value="UniProtKB-KW"/>
</dbReference>
<evidence type="ECO:0000313" key="10">
    <source>
        <dbReference type="Proteomes" id="UP000440498"/>
    </source>
</evidence>